<dbReference type="Proteomes" id="UP000708208">
    <property type="component" value="Unassembled WGS sequence"/>
</dbReference>
<organism evidence="1 2">
    <name type="scientific">Allacma fusca</name>
    <dbReference type="NCBI Taxonomy" id="39272"/>
    <lineage>
        <taxon>Eukaryota</taxon>
        <taxon>Metazoa</taxon>
        <taxon>Ecdysozoa</taxon>
        <taxon>Arthropoda</taxon>
        <taxon>Hexapoda</taxon>
        <taxon>Collembola</taxon>
        <taxon>Symphypleona</taxon>
        <taxon>Sminthuridae</taxon>
        <taxon>Allacma</taxon>
    </lineage>
</organism>
<evidence type="ECO:0000313" key="2">
    <source>
        <dbReference type="Proteomes" id="UP000708208"/>
    </source>
</evidence>
<reference evidence="1" key="1">
    <citation type="submission" date="2021-06" db="EMBL/GenBank/DDBJ databases">
        <authorList>
            <person name="Hodson N. C."/>
            <person name="Mongue J. A."/>
            <person name="Jaron S. K."/>
        </authorList>
    </citation>
    <scope>NUCLEOTIDE SEQUENCE</scope>
</reference>
<proteinExistence type="predicted"/>
<protein>
    <submittedName>
        <fullName evidence="1">Uncharacterized protein</fullName>
    </submittedName>
</protein>
<comment type="caution">
    <text evidence="1">The sequence shown here is derived from an EMBL/GenBank/DDBJ whole genome shotgun (WGS) entry which is preliminary data.</text>
</comment>
<name>A0A8J2P6Y8_9HEXA</name>
<dbReference type="AlphaFoldDB" id="A0A8J2P6Y8"/>
<accession>A0A8J2P6Y8</accession>
<feature type="non-terminal residue" evidence="1">
    <location>
        <position position="1"/>
    </location>
</feature>
<sequence>MCVVSITVHAGVHPVITKAFHVCVEDMKNIVSDHLERSEDELVSNF</sequence>
<evidence type="ECO:0000313" key="1">
    <source>
        <dbReference type="EMBL" id="CAG7733519.1"/>
    </source>
</evidence>
<keyword evidence="2" id="KW-1185">Reference proteome</keyword>
<gene>
    <name evidence="1" type="ORF">AFUS01_LOCUS21959</name>
</gene>
<dbReference type="EMBL" id="CAJVCH010250202">
    <property type="protein sequence ID" value="CAG7733519.1"/>
    <property type="molecule type" value="Genomic_DNA"/>
</dbReference>